<dbReference type="GO" id="GO:0006508">
    <property type="term" value="P:proteolysis"/>
    <property type="evidence" value="ECO:0007669"/>
    <property type="project" value="InterPro"/>
</dbReference>
<reference evidence="2 3" key="1">
    <citation type="journal article" date="2012" name="Genome Biol.">
        <title>Sequencing three crocodilian genomes to illuminate the evolution of archosaurs and amniotes.</title>
        <authorList>
            <person name="St John J.A."/>
            <person name="Braun E.L."/>
            <person name="Isberg S.R."/>
            <person name="Miles L.G."/>
            <person name="Chong A.Y."/>
            <person name="Gongora J."/>
            <person name="Dalzell P."/>
            <person name="Moran C."/>
            <person name="Bed'hom B."/>
            <person name="Abzhanov A."/>
            <person name="Burgess S.C."/>
            <person name="Cooksey A.M."/>
            <person name="Castoe T.A."/>
            <person name="Crawford N.G."/>
            <person name="Densmore L.D."/>
            <person name="Drew J.C."/>
            <person name="Edwards S.V."/>
            <person name="Faircloth B.C."/>
            <person name="Fujita M.K."/>
            <person name="Greenwold M.J."/>
            <person name="Hoffmann F.G."/>
            <person name="Howard J.M."/>
            <person name="Iguchi T."/>
            <person name="Janes D.E."/>
            <person name="Khan S.Y."/>
            <person name="Kohno S."/>
            <person name="de Koning A.J."/>
            <person name="Lance S.L."/>
            <person name="McCarthy F.M."/>
            <person name="McCormack J.E."/>
            <person name="Merchant M.E."/>
            <person name="Peterson D.G."/>
            <person name="Pollock D.D."/>
            <person name="Pourmand N."/>
            <person name="Raney B.J."/>
            <person name="Roessler K.A."/>
            <person name="Sanford J.R."/>
            <person name="Sawyer R.H."/>
            <person name="Schmidt C.J."/>
            <person name="Triplett E.W."/>
            <person name="Tuberville T.D."/>
            <person name="Venegas-Anaya M."/>
            <person name="Howard J.T."/>
            <person name="Jarvis E.D."/>
            <person name="Guillette L.J.Jr."/>
            <person name="Glenn T.C."/>
            <person name="Green R.E."/>
            <person name="Ray D.A."/>
        </authorList>
    </citation>
    <scope>NUCLEOTIDE SEQUENCE [LARGE SCALE GENOMIC DNA]</scope>
    <source>
        <strain evidence="2">KSC_2009_1</strain>
    </source>
</reference>
<dbReference type="Pfam" id="PF05577">
    <property type="entry name" value="Peptidase_S28"/>
    <property type="match status" value="1"/>
</dbReference>
<name>A0A151NFJ5_ALLMI</name>
<proteinExistence type="predicted"/>
<evidence type="ECO:0000256" key="1">
    <source>
        <dbReference type="SAM" id="MobiDB-lite"/>
    </source>
</evidence>
<dbReference type="EMBL" id="AKHW03003185">
    <property type="protein sequence ID" value="KYO35557.1"/>
    <property type="molecule type" value="Genomic_DNA"/>
</dbReference>
<dbReference type="InterPro" id="IPR008758">
    <property type="entry name" value="Peptidase_S28"/>
</dbReference>
<dbReference type="AlphaFoldDB" id="A0A151NFJ5"/>
<dbReference type="InterPro" id="IPR029058">
    <property type="entry name" value="AB_hydrolase_fold"/>
</dbReference>
<dbReference type="STRING" id="8496.A0A151NFJ5"/>
<sequence length="104" mass="11441">MQLLRVQVAQLREARAVQAVSQHALGRGSPPPTPAEGSLPQPLDHFDRLELRTFPQGRVPGHHVELGRAHAALVVALEHRFYGASLNADGLRDRPLRFLSSQQA</sequence>
<feature type="region of interest" description="Disordered" evidence="1">
    <location>
        <begin position="20"/>
        <end position="42"/>
    </location>
</feature>
<dbReference type="Proteomes" id="UP000050525">
    <property type="component" value="Unassembled WGS sequence"/>
</dbReference>
<dbReference type="GO" id="GO:0070008">
    <property type="term" value="F:serine-type exopeptidase activity"/>
    <property type="evidence" value="ECO:0007669"/>
    <property type="project" value="InterPro"/>
</dbReference>
<comment type="caution">
    <text evidence="2">The sequence shown here is derived from an EMBL/GenBank/DDBJ whole genome shotgun (WGS) entry which is preliminary data.</text>
</comment>
<evidence type="ECO:0000313" key="3">
    <source>
        <dbReference type="Proteomes" id="UP000050525"/>
    </source>
</evidence>
<protein>
    <submittedName>
        <fullName evidence="2">Uncharacterized protein</fullName>
    </submittedName>
</protein>
<keyword evidence="3" id="KW-1185">Reference proteome</keyword>
<evidence type="ECO:0000313" key="2">
    <source>
        <dbReference type="EMBL" id="KYO35557.1"/>
    </source>
</evidence>
<organism evidence="2 3">
    <name type="scientific">Alligator mississippiensis</name>
    <name type="common">American alligator</name>
    <dbReference type="NCBI Taxonomy" id="8496"/>
    <lineage>
        <taxon>Eukaryota</taxon>
        <taxon>Metazoa</taxon>
        <taxon>Chordata</taxon>
        <taxon>Craniata</taxon>
        <taxon>Vertebrata</taxon>
        <taxon>Euteleostomi</taxon>
        <taxon>Archelosauria</taxon>
        <taxon>Archosauria</taxon>
        <taxon>Crocodylia</taxon>
        <taxon>Alligatoridae</taxon>
        <taxon>Alligatorinae</taxon>
        <taxon>Alligator</taxon>
    </lineage>
</organism>
<dbReference type="Gene3D" id="3.40.50.1820">
    <property type="entry name" value="alpha/beta hydrolase"/>
    <property type="match status" value="1"/>
</dbReference>
<gene>
    <name evidence="2" type="ORF">Y1Q_0014621</name>
</gene>
<accession>A0A151NFJ5</accession>